<dbReference type="EMBL" id="AZIL01003376">
    <property type="protein sequence ID" value="EWM20084.1"/>
    <property type="molecule type" value="Genomic_DNA"/>
</dbReference>
<comment type="caution">
    <text evidence="1">The sequence shown here is derived from an EMBL/GenBank/DDBJ whole genome shotgun (WGS) entry which is preliminary data.</text>
</comment>
<evidence type="ECO:0000313" key="1">
    <source>
        <dbReference type="EMBL" id="EWM20084.1"/>
    </source>
</evidence>
<dbReference type="InterPro" id="IPR029058">
    <property type="entry name" value="AB_hydrolase_fold"/>
</dbReference>
<protein>
    <submittedName>
        <fullName evidence="1">Lipase family protein</fullName>
    </submittedName>
</protein>
<dbReference type="OrthoDB" id="426718at2759"/>
<dbReference type="AlphaFoldDB" id="W7TGM0"/>
<gene>
    <name evidence="1" type="ORF">Naga_101884g1</name>
</gene>
<dbReference type="Gene3D" id="3.40.50.1820">
    <property type="entry name" value="alpha/beta hydrolase"/>
    <property type="match status" value="1"/>
</dbReference>
<evidence type="ECO:0000313" key="2">
    <source>
        <dbReference type="Proteomes" id="UP000019335"/>
    </source>
</evidence>
<proteinExistence type="predicted"/>
<reference evidence="1 2" key="1">
    <citation type="journal article" date="2014" name="Mol. Plant">
        <title>Chromosome Scale Genome Assembly and Transcriptome Profiling of Nannochloropsis gaditana in Nitrogen Depletion.</title>
        <authorList>
            <person name="Corteggiani Carpinelli E."/>
            <person name="Telatin A."/>
            <person name="Vitulo N."/>
            <person name="Forcato C."/>
            <person name="D'Angelo M."/>
            <person name="Schiavon R."/>
            <person name="Vezzi A."/>
            <person name="Giacometti G.M."/>
            <person name="Morosinotto T."/>
            <person name="Valle G."/>
        </authorList>
    </citation>
    <scope>NUCLEOTIDE SEQUENCE [LARGE SCALE GENOMIC DNA]</scope>
    <source>
        <strain evidence="1 2">B-31</strain>
    </source>
</reference>
<accession>W7TGM0</accession>
<keyword evidence="2" id="KW-1185">Reference proteome</keyword>
<organism evidence="1 2">
    <name type="scientific">Nannochloropsis gaditana</name>
    <dbReference type="NCBI Taxonomy" id="72520"/>
    <lineage>
        <taxon>Eukaryota</taxon>
        <taxon>Sar</taxon>
        <taxon>Stramenopiles</taxon>
        <taxon>Ochrophyta</taxon>
        <taxon>Eustigmatophyceae</taxon>
        <taxon>Eustigmatales</taxon>
        <taxon>Monodopsidaceae</taxon>
        <taxon>Nannochloropsis</taxon>
    </lineage>
</organism>
<sequence length="98" mass="10702">MCNLRKPDLAFLTHLVPEKLLFSSCGWRDPGAIVVAFAGTDSSSIENWISNLDAFKTDYTVGSCEDCEVHDGFMSSYAGISADATLLGEQSQSFVWQT</sequence>
<dbReference type="Proteomes" id="UP000019335">
    <property type="component" value="Unassembled WGS sequence"/>
</dbReference>
<name>W7TGM0_9STRA</name>
<dbReference type="SUPFAM" id="SSF53474">
    <property type="entry name" value="alpha/beta-Hydrolases"/>
    <property type="match status" value="1"/>
</dbReference>